<dbReference type="PANTHER" id="PTHR43464">
    <property type="entry name" value="METHYLTRANSFERASE"/>
    <property type="match status" value="1"/>
</dbReference>
<keyword evidence="6" id="KW-1185">Reference proteome</keyword>
<comment type="caution">
    <text evidence="5">The sequence shown here is derived from an EMBL/GenBank/DDBJ whole genome shotgun (WGS) entry which is preliminary data.</text>
</comment>
<dbReference type="Gene3D" id="3.40.50.150">
    <property type="entry name" value="Vaccinia Virus protein VP39"/>
    <property type="match status" value="1"/>
</dbReference>
<protein>
    <submittedName>
        <fullName evidence="5">Class I SAM-dependent methyltransferase</fullName>
    </submittedName>
</protein>
<evidence type="ECO:0000256" key="3">
    <source>
        <dbReference type="ARBA" id="ARBA00022691"/>
    </source>
</evidence>
<dbReference type="RefSeq" id="WP_131564580.1">
    <property type="nucleotide sequence ID" value="NZ_JAINFK010000001.1"/>
</dbReference>
<dbReference type="InterPro" id="IPR041698">
    <property type="entry name" value="Methyltransf_25"/>
</dbReference>
<proteinExistence type="predicted"/>
<keyword evidence="1 5" id="KW-0489">Methyltransferase</keyword>
<dbReference type="EMBL" id="SJST01000001">
    <property type="protein sequence ID" value="TCD16057.1"/>
    <property type="molecule type" value="Genomic_DNA"/>
</dbReference>
<dbReference type="InterPro" id="IPR029063">
    <property type="entry name" value="SAM-dependent_MTases_sf"/>
</dbReference>
<name>A0A4R0PE42_9HYPH</name>
<keyword evidence="3" id="KW-0949">S-adenosyl-L-methionine</keyword>
<reference evidence="5 6" key="1">
    <citation type="journal article" date="2015" name="Antonie Van Leeuwenhoek">
        <title>Oricola cellulosilytica gen. nov., sp. nov., a cellulose-degrading bacterium of the family Phyllobacteriaceae isolated from surface seashore water, and emended descriptions of Mesorhizobium loti and Phyllobacterium myrsinacearum.</title>
        <authorList>
            <person name="Hameed A."/>
            <person name="Shahina M."/>
            <person name="Lai W.A."/>
            <person name="Lin S.Y."/>
            <person name="Young L.S."/>
            <person name="Liu Y.C."/>
            <person name="Hsu Y.H."/>
            <person name="Young C.C."/>
        </authorList>
    </citation>
    <scope>NUCLEOTIDE SEQUENCE [LARGE SCALE GENOMIC DNA]</scope>
    <source>
        <strain evidence="5 6">KCTC 52183</strain>
    </source>
</reference>
<dbReference type="GO" id="GO:0032259">
    <property type="term" value="P:methylation"/>
    <property type="evidence" value="ECO:0007669"/>
    <property type="project" value="UniProtKB-KW"/>
</dbReference>
<dbReference type="OrthoDB" id="9811589at2"/>
<dbReference type="Proteomes" id="UP000291301">
    <property type="component" value="Unassembled WGS sequence"/>
</dbReference>
<sequence>MSDKLFSDPELAQFYDQDNRWDSDKDFCLKLAGTASSVLDLGCGTGELATVLSRTRRATGVDPAAAMLDVARGRQGSDRVQWIEADARSVRLAERFDLIVMTGHAFQCLLEPEDQASVCKTIAAHLEPEGTFVFDSRNPEFEEWRNWTPEQTRTVIDHPVLGPVERLIDAAFNPDNQIVTYLTLYTAVRSGRSWRASSQIRFSPKEDVAAAISAAGLHADRWMGDWNGNPFKPGAREIIPLGGLV</sequence>
<feature type="domain" description="Methyltransferase" evidence="4">
    <location>
        <begin position="38"/>
        <end position="130"/>
    </location>
</feature>
<dbReference type="Pfam" id="PF13649">
    <property type="entry name" value="Methyltransf_25"/>
    <property type="match status" value="1"/>
</dbReference>
<accession>A0A4R0PE42</accession>
<dbReference type="PANTHER" id="PTHR43464:SF19">
    <property type="entry name" value="UBIQUINONE BIOSYNTHESIS O-METHYLTRANSFERASE, MITOCHONDRIAL"/>
    <property type="match status" value="1"/>
</dbReference>
<evidence type="ECO:0000256" key="2">
    <source>
        <dbReference type="ARBA" id="ARBA00022679"/>
    </source>
</evidence>
<dbReference type="AlphaFoldDB" id="A0A4R0PE42"/>
<evidence type="ECO:0000313" key="6">
    <source>
        <dbReference type="Proteomes" id="UP000291301"/>
    </source>
</evidence>
<dbReference type="Gene3D" id="2.20.130.10">
    <property type="entry name" value="CAC2371-like domains"/>
    <property type="match status" value="1"/>
</dbReference>
<dbReference type="SUPFAM" id="SSF53335">
    <property type="entry name" value="S-adenosyl-L-methionine-dependent methyltransferases"/>
    <property type="match status" value="1"/>
</dbReference>
<gene>
    <name evidence="5" type="ORF">E0D97_01040</name>
</gene>
<dbReference type="GO" id="GO:0008168">
    <property type="term" value="F:methyltransferase activity"/>
    <property type="evidence" value="ECO:0007669"/>
    <property type="project" value="UniProtKB-KW"/>
</dbReference>
<dbReference type="CDD" id="cd02440">
    <property type="entry name" value="AdoMet_MTases"/>
    <property type="match status" value="1"/>
</dbReference>
<evidence type="ECO:0000259" key="4">
    <source>
        <dbReference type="Pfam" id="PF13649"/>
    </source>
</evidence>
<evidence type="ECO:0000256" key="1">
    <source>
        <dbReference type="ARBA" id="ARBA00022603"/>
    </source>
</evidence>
<keyword evidence="2 5" id="KW-0808">Transferase</keyword>
<organism evidence="5 6">
    <name type="scientific">Oricola cellulosilytica</name>
    <dbReference type="NCBI Taxonomy" id="1429082"/>
    <lineage>
        <taxon>Bacteria</taxon>
        <taxon>Pseudomonadati</taxon>
        <taxon>Pseudomonadota</taxon>
        <taxon>Alphaproteobacteria</taxon>
        <taxon>Hyphomicrobiales</taxon>
        <taxon>Ahrensiaceae</taxon>
        <taxon>Oricola</taxon>
    </lineage>
</organism>
<evidence type="ECO:0000313" key="5">
    <source>
        <dbReference type="EMBL" id="TCD16057.1"/>
    </source>
</evidence>